<dbReference type="Gene3D" id="2.102.10.10">
    <property type="entry name" value="Rieske [2Fe-2S] iron-sulphur domain"/>
    <property type="match status" value="1"/>
</dbReference>
<dbReference type="Proteomes" id="UP001056384">
    <property type="component" value="Chromosome 12"/>
</dbReference>
<evidence type="ECO:0000313" key="9">
    <source>
        <dbReference type="Proteomes" id="UP001056384"/>
    </source>
</evidence>
<dbReference type="Gene3D" id="3.50.50.60">
    <property type="entry name" value="FAD/NAD(P)-binding domain"/>
    <property type="match status" value="1"/>
</dbReference>
<comment type="cofactor">
    <cofactor evidence="1">
        <name>FAD</name>
        <dbReference type="ChEBI" id="CHEBI:57692"/>
    </cofactor>
</comment>
<dbReference type="EMBL" id="CP099429">
    <property type="protein sequence ID" value="USW59535.1"/>
    <property type="molecule type" value="Genomic_DNA"/>
</dbReference>
<dbReference type="SUPFAM" id="SSF55961">
    <property type="entry name" value="Bet v1-like"/>
    <property type="match status" value="1"/>
</dbReference>
<keyword evidence="3" id="KW-0285">Flavoprotein</keyword>
<dbReference type="Gene3D" id="3.30.9.10">
    <property type="entry name" value="D-Amino Acid Oxidase, subunit A, domain 2"/>
    <property type="match status" value="1"/>
</dbReference>
<keyword evidence="5" id="KW-0560">Oxidoreductase</keyword>
<dbReference type="GO" id="GO:0005506">
    <property type="term" value="F:iron ion binding"/>
    <property type="evidence" value="ECO:0007669"/>
    <property type="project" value="InterPro"/>
</dbReference>
<sequence length="596" mass="66985">MTGGLVFFPRDVVNAFSLDSLIKSLETEQMPYELLSAQAVADRWPQFQLPANVDAVYTHDSGILLAAKSVAAMQSLARLNGAVLKENTLVDRIVPNKSEDGYLLETSKGQILANKVILATDAWSNKLLEPLGTHIPLSVTQEQVTYFQLNPETIGDYTPQRLPVWIWFGEKSFYGFPTYGEPTIKVAQDSSGNYMTPENRTFTPSPTILQDLVEFTEALIPAKGVVNRTITCQYTITPNRQLIMSPLARHPSIILGLGAAIGFKYAPAIGRVLAELAIDGESSEDIANFSIPRSIRESWSYGLDGRLAKGPKYQDVEGFDKTTNSLFPVHVHEDQLGFIWINLDSSATPVPWAQDYEGVDTRPRMKTYDLTKYTFDHQWSITGNFNWKTLADNYNEDFTKYYVETKGGQIEHWNTAKEGEEGNFQILSSFLYPNATITVAPAFFYIGRWIPTSAGETRMEYEYYRRSDGKTDDKDFHFYVETFKQVLQEDKDLCTAAQKNLNAGIYQNGQLHLEAEKTCLCPAAIMLRGPLYFQNLTKMLFMAHHEEEQQNGGLPIWPAVPKHSITAANETEIAFCANLACGELASQRELSWWSGL</sequence>
<dbReference type="InterPro" id="IPR036188">
    <property type="entry name" value="FAD/NAD-bd_sf"/>
</dbReference>
<dbReference type="SUPFAM" id="SSF54373">
    <property type="entry name" value="FAD-linked reductases, C-terminal domain"/>
    <property type="match status" value="1"/>
</dbReference>
<evidence type="ECO:0000256" key="2">
    <source>
        <dbReference type="ARBA" id="ARBA00010989"/>
    </source>
</evidence>
<dbReference type="InterPro" id="IPR045170">
    <property type="entry name" value="MTOX"/>
</dbReference>
<organism evidence="8 9">
    <name type="scientific">Septoria linicola</name>
    <dbReference type="NCBI Taxonomy" id="215465"/>
    <lineage>
        <taxon>Eukaryota</taxon>
        <taxon>Fungi</taxon>
        <taxon>Dikarya</taxon>
        <taxon>Ascomycota</taxon>
        <taxon>Pezizomycotina</taxon>
        <taxon>Dothideomycetes</taxon>
        <taxon>Dothideomycetidae</taxon>
        <taxon>Mycosphaerellales</taxon>
        <taxon>Mycosphaerellaceae</taxon>
        <taxon>Septoria</taxon>
    </lineage>
</organism>
<name>A0A9Q9EQW4_9PEZI</name>
<dbReference type="Pfam" id="PF00848">
    <property type="entry name" value="Ring_hydroxyl_A"/>
    <property type="match status" value="1"/>
</dbReference>
<protein>
    <submittedName>
        <fullName evidence="8">FAD dependent oxidoreductase, aromatic-ring-hydroxylating dioxygenase, alpha subunit</fullName>
    </submittedName>
</protein>
<dbReference type="CDD" id="cd00680">
    <property type="entry name" value="RHO_alpha_C"/>
    <property type="match status" value="1"/>
</dbReference>
<keyword evidence="8" id="KW-0223">Dioxygenase</keyword>
<dbReference type="SUPFAM" id="SSF51905">
    <property type="entry name" value="FAD/NAD(P)-binding domain"/>
    <property type="match status" value="1"/>
</dbReference>
<evidence type="ECO:0000256" key="3">
    <source>
        <dbReference type="ARBA" id="ARBA00022630"/>
    </source>
</evidence>
<evidence type="ECO:0000259" key="6">
    <source>
        <dbReference type="Pfam" id="PF00848"/>
    </source>
</evidence>
<dbReference type="GO" id="GO:0051213">
    <property type="term" value="F:dioxygenase activity"/>
    <property type="evidence" value="ECO:0007669"/>
    <property type="project" value="UniProtKB-KW"/>
</dbReference>
<dbReference type="AlphaFoldDB" id="A0A9Q9EQW4"/>
<accession>A0A9Q9EQW4</accession>
<keyword evidence="4" id="KW-0274">FAD</keyword>
<evidence type="ECO:0000256" key="1">
    <source>
        <dbReference type="ARBA" id="ARBA00001974"/>
    </source>
</evidence>
<dbReference type="GO" id="GO:0051537">
    <property type="term" value="F:2 iron, 2 sulfur cluster binding"/>
    <property type="evidence" value="ECO:0007669"/>
    <property type="project" value="InterPro"/>
</dbReference>
<dbReference type="Gene3D" id="3.90.380.10">
    <property type="entry name" value="Naphthalene 1,2-dioxygenase Alpha Subunit, Chain A, domain 1"/>
    <property type="match status" value="1"/>
</dbReference>
<dbReference type="InterPro" id="IPR036922">
    <property type="entry name" value="Rieske_2Fe-2S_sf"/>
</dbReference>
<dbReference type="PANTHER" id="PTHR10961:SF7">
    <property type="entry name" value="FAD DEPENDENT OXIDOREDUCTASE DOMAIN-CONTAINING PROTEIN"/>
    <property type="match status" value="1"/>
</dbReference>
<proteinExistence type="inferred from homology"/>
<dbReference type="InterPro" id="IPR015879">
    <property type="entry name" value="Ring_hydroxy_dOase_asu_C_dom"/>
</dbReference>
<evidence type="ECO:0000256" key="5">
    <source>
        <dbReference type="ARBA" id="ARBA00023002"/>
    </source>
</evidence>
<dbReference type="PANTHER" id="PTHR10961">
    <property type="entry name" value="PEROXISOMAL SARCOSINE OXIDASE"/>
    <property type="match status" value="1"/>
</dbReference>
<evidence type="ECO:0000313" key="8">
    <source>
        <dbReference type="EMBL" id="USW59535.1"/>
    </source>
</evidence>
<reference evidence="8" key="1">
    <citation type="submission" date="2022-06" db="EMBL/GenBank/DDBJ databases">
        <title>Complete genome sequences of two strains of the flax pathogen Septoria linicola.</title>
        <authorList>
            <person name="Lapalu N."/>
            <person name="Simon A."/>
            <person name="Demenou B."/>
            <person name="Paumier D."/>
            <person name="Guillot M.-P."/>
            <person name="Gout L."/>
            <person name="Valade R."/>
        </authorList>
    </citation>
    <scope>NUCLEOTIDE SEQUENCE</scope>
    <source>
        <strain evidence="8">SE15195</strain>
    </source>
</reference>
<evidence type="ECO:0000259" key="7">
    <source>
        <dbReference type="Pfam" id="PF01266"/>
    </source>
</evidence>
<feature type="domain" description="FAD dependent oxidoreductase" evidence="7">
    <location>
        <begin position="14"/>
        <end position="276"/>
    </location>
</feature>
<dbReference type="Pfam" id="PF01266">
    <property type="entry name" value="DAO"/>
    <property type="match status" value="1"/>
</dbReference>
<dbReference type="GO" id="GO:0050660">
    <property type="term" value="F:flavin adenine dinucleotide binding"/>
    <property type="evidence" value="ECO:0007669"/>
    <property type="project" value="InterPro"/>
</dbReference>
<comment type="similarity">
    <text evidence="2">Belongs to the MSOX/MTOX family.</text>
</comment>
<dbReference type="InterPro" id="IPR006076">
    <property type="entry name" value="FAD-dep_OxRdtase"/>
</dbReference>
<feature type="domain" description="Aromatic-ring-hydroxylating dioxygenase alpha subunit C-terminal" evidence="6">
    <location>
        <begin position="429"/>
        <end position="516"/>
    </location>
</feature>
<dbReference type="SUPFAM" id="SSF50022">
    <property type="entry name" value="ISP domain"/>
    <property type="match status" value="1"/>
</dbReference>
<keyword evidence="9" id="KW-1185">Reference proteome</keyword>
<dbReference type="GO" id="GO:0008115">
    <property type="term" value="F:sarcosine oxidase activity"/>
    <property type="evidence" value="ECO:0007669"/>
    <property type="project" value="TreeGrafter"/>
</dbReference>
<evidence type="ECO:0000256" key="4">
    <source>
        <dbReference type="ARBA" id="ARBA00022827"/>
    </source>
</evidence>
<gene>
    <name evidence="8" type="ORF">Slin15195_G128540</name>
</gene>